<keyword evidence="2" id="KW-1185">Reference proteome</keyword>
<evidence type="ECO:0000313" key="1">
    <source>
        <dbReference type="EMBL" id="KDR24340.1"/>
    </source>
</evidence>
<dbReference type="Proteomes" id="UP000027135">
    <property type="component" value="Unassembled WGS sequence"/>
</dbReference>
<dbReference type="PANTHER" id="PTHR46114">
    <property type="entry name" value="APPLE DOMAIN-CONTAINING PROTEIN"/>
    <property type="match status" value="1"/>
</dbReference>
<proteinExistence type="predicted"/>
<protein>
    <submittedName>
        <fullName evidence="1">Uncharacterized protein</fullName>
    </submittedName>
</protein>
<gene>
    <name evidence="1" type="ORF">L798_04828</name>
</gene>
<dbReference type="PANTHER" id="PTHR46114:SF1">
    <property type="entry name" value="ZAD DOMAIN-CONTAINING PROTEIN"/>
    <property type="match status" value="1"/>
</dbReference>
<accession>A0A067RU52</accession>
<evidence type="ECO:0000313" key="2">
    <source>
        <dbReference type="Proteomes" id="UP000027135"/>
    </source>
</evidence>
<organism evidence="1 2">
    <name type="scientific">Zootermopsis nevadensis</name>
    <name type="common">Dampwood termite</name>
    <dbReference type="NCBI Taxonomy" id="136037"/>
    <lineage>
        <taxon>Eukaryota</taxon>
        <taxon>Metazoa</taxon>
        <taxon>Ecdysozoa</taxon>
        <taxon>Arthropoda</taxon>
        <taxon>Hexapoda</taxon>
        <taxon>Insecta</taxon>
        <taxon>Pterygota</taxon>
        <taxon>Neoptera</taxon>
        <taxon>Polyneoptera</taxon>
        <taxon>Dictyoptera</taxon>
        <taxon>Blattodea</taxon>
        <taxon>Blattoidea</taxon>
        <taxon>Termitoidae</taxon>
        <taxon>Termopsidae</taxon>
        <taxon>Zootermopsis</taxon>
    </lineage>
</organism>
<name>A0A067RU52_ZOONE</name>
<reference evidence="1 2" key="1">
    <citation type="journal article" date="2014" name="Nat. Commun.">
        <title>Molecular traces of alternative social organization in a termite genome.</title>
        <authorList>
            <person name="Terrapon N."/>
            <person name="Li C."/>
            <person name="Robertson H.M."/>
            <person name="Ji L."/>
            <person name="Meng X."/>
            <person name="Booth W."/>
            <person name="Chen Z."/>
            <person name="Childers C.P."/>
            <person name="Glastad K.M."/>
            <person name="Gokhale K."/>
            <person name="Gowin J."/>
            <person name="Gronenberg W."/>
            <person name="Hermansen R.A."/>
            <person name="Hu H."/>
            <person name="Hunt B.G."/>
            <person name="Huylmans A.K."/>
            <person name="Khalil S.M."/>
            <person name="Mitchell R.D."/>
            <person name="Munoz-Torres M.C."/>
            <person name="Mustard J.A."/>
            <person name="Pan H."/>
            <person name="Reese J.T."/>
            <person name="Scharf M.E."/>
            <person name="Sun F."/>
            <person name="Vogel H."/>
            <person name="Xiao J."/>
            <person name="Yang W."/>
            <person name="Yang Z."/>
            <person name="Yang Z."/>
            <person name="Zhou J."/>
            <person name="Zhu J."/>
            <person name="Brent C.S."/>
            <person name="Elsik C.G."/>
            <person name="Goodisman M.A."/>
            <person name="Liberles D.A."/>
            <person name="Roe R.M."/>
            <person name="Vargo E.L."/>
            <person name="Vilcinskas A."/>
            <person name="Wang J."/>
            <person name="Bornberg-Bauer E."/>
            <person name="Korb J."/>
            <person name="Zhang G."/>
            <person name="Liebig J."/>
        </authorList>
    </citation>
    <scope>NUCLEOTIDE SEQUENCE [LARGE SCALE GENOMIC DNA]</scope>
    <source>
        <tissue evidence="1">Whole organism</tissue>
    </source>
</reference>
<dbReference type="AlphaFoldDB" id="A0A067RU52"/>
<sequence length="50" mass="6152">MSLKIHFLHSQLDFFPGNLDDVSDEHQDIRTMEERYQRRWDSAMMGDYCW</sequence>
<dbReference type="InParanoid" id="A0A067RU52"/>
<dbReference type="EMBL" id="KK852417">
    <property type="protein sequence ID" value="KDR24340.1"/>
    <property type="molecule type" value="Genomic_DNA"/>
</dbReference>
<feature type="non-terminal residue" evidence="1">
    <location>
        <position position="50"/>
    </location>
</feature>